<dbReference type="SUPFAM" id="SSF56672">
    <property type="entry name" value="DNA/RNA polymerases"/>
    <property type="match status" value="1"/>
</dbReference>
<dbReference type="PANTHER" id="PTHR31511:SF12">
    <property type="entry name" value="RHO TERMINATION FACTOR N-TERMINAL DOMAIN-CONTAINING PROTEIN"/>
    <property type="match status" value="1"/>
</dbReference>
<dbReference type="InterPro" id="IPR023211">
    <property type="entry name" value="DNA_pol_palm_dom_sf"/>
</dbReference>
<keyword evidence="1" id="KW-1185">Reference proteome</keyword>
<dbReference type="GO" id="GO:0042575">
    <property type="term" value="C:DNA polymerase complex"/>
    <property type="evidence" value="ECO:0007669"/>
    <property type="project" value="UniProtKB-ARBA"/>
</dbReference>
<dbReference type="GeneID" id="127750348"/>
<dbReference type="AlphaFoldDB" id="A0A9C6XQL9"/>
<protein>
    <submittedName>
        <fullName evidence="2">Uncharacterized protein LOC127750348</fullName>
    </submittedName>
</protein>
<gene>
    <name evidence="2" type="primary">LOC127750348</name>
</gene>
<dbReference type="Proteomes" id="UP000504606">
    <property type="component" value="Unplaced"/>
</dbReference>
<name>A0A9C6XQL9_FRAOC</name>
<evidence type="ECO:0000313" key="2">
    <source>
        <dbReference type="RefSeq" id="XP_052127781.1"/>
    </source>
</evidence>
<dbReference type="InterPro" id="IPR043502">
    <property type="entry name" value="DNA/RNA_pol_sf"/>
</dbReference>
<dbReference type="SUPFAM" id="SSF53098">
    <property type="entry name" value="Ribonuclease H-like"/>
    <property type="match status" value="1"/>
</dbReference>
<dbReference type="PANTHER" id="PTHR31511">
    <property type="entry name" value="PROTEIN CBG23764"/>
    <property type="match status" value="1"/>
</dbReference>
<dbReference type="KEGG" id="foc:127750348"/>
<dbReference type="Gene3D" id="3.90.1600.10">
    <property type="entry name" value="Palm domain of DNA polymerase"/>
    <property type="match status" value="1"/>
</dbReference>
<dbReference type="OrthoDB" id="8194219at2759"/>
<dbReference type="GO" id="GO:0071897">
    <property type="term" value="P:DNA biosynthetic process"/>
    <property type="evidence" value="ECO:0007669"/>
    <property type="project" value="UniProtKB-ARBA"/>
</dbReference>
<organism evidence="1 2">
    <name type="scientific">Frankliniella occidentalis</name>
    <name type="common">Western flower thrips</name>
    <name type="synonym">Euthrips occidentalis</name>
    <dbReference type="NCBI Taxonomy" id="133901"/>
    <lineage>
        <taxon>Eukaryota</taxon>
        <taxon>Metazoa</taxon>
        <taxon>Ecdysozoa</taxon>
        <taxon>Arthropoda</taxon>
        <taxon>Hexapoda</taxon>
        <taxon>Insecta</taxon>
        <taxon>Pterygota</taxon>
        <taxon>Neoptera</taxon>
        <taxon>Paraneoptera</taxon>
        <taxon>Thysanoptera</taxon>
        <taxon>Terebrantia</taxon>
        <taxon>Thripoidea</taxon>
        <taxon>Thripidae</taxon>
        <taxon>Frankliniella</taxon>
    </lineage>
</organism>
<dbReference type="InterPro" id="IPR012337">
    <property type="entry name" value="RNaseH-like_sf"/>
</dbReference>
<reference evidence="2" key="1">
    <citation type="submission" date="2025-08" db="UniProtKB">
        <authorList>
            <consortium name="RefSeq"/>
        </authorList>
    </citation>
    <scope>IDENTIFICATION</scope>
    <source>
        <tissue evidence="2">Whole organism</tissue>
    </source>
</reference>
<proteinExistence type="predicted"/>
<dbReference type="RefSeq" id="XP_052127781.1">
    <property type="nucleotide sequence ID" value="XM_052271821.1"/>
</dbReference>
<evidence type="ECO:0000313" key="1">
    <source>
        <dbReference type="Proteomes" id="UP000504606"/>
    </source>
</evidence>
<accession>A0A9C6XQL9</accession>
<sequence>MHHDFCIYADFEAICVPNNAVHPDPAASSTTTTSQHVPCGFCYIIVKADGTLLKPPVLQFGESDLIIKFLMCLKEEVETITELRGDLYELDMSDEQEKEFQAAKECYMCGDQMPRFNVKKVRDHDWSKPTHNFRGAACQYPCNLNLKRKSYIPVFMHNLKNYDAHMILNEIGKLSDGSDLAVVPRTKEKYVSFQWGLLRFLDSLGFLNSSLDKLVADLSEDEMPLLKTVFPDNDDRALVSRKGVYPYSYFDSFAKFSETCLPPQNAFRNDLTGMDVTPEDYQHAQNVYRHFKMSTLQDYHNLYLLTDTVLLADCMENFRKMSMAHYKLDPVHYYTTPGMAFSASLLFTKQRLELLDDIDIHLTFERGLRGGVASIQERYVQANNRYVPETYSESKPTSFIMYYDANALYSTALCAKLPTGSFRHLTASEIEEFGPEKINPDSDLGYLFVVDLVYPKELHDKHNFYPLAPEHMEPQYKDLSRLQKKMIRDYNLPKKSTKKLIPNLCDKKCYVVYGDTLMLYLELGLRLEKIHKIIEFEQSAWLKPFITHNIDMRKLATSDFQKAFWKLMNNSVFGKTCEAVRKRRNVVLTKERQKFRKLVRSPLYHSFEIFNHGLACVERRKNKIVLNRPLYVGQVCLDISKKIMYDFYYNVLKVKYGENIKVLGGDTDSIIVEIVTEDVYADMYEMREYFDTSDYPVSHPLHSLDNKKVMGKFSDELGSVPIHSFIGLRAKMYSFKTVDNKEKSVGKGIPRAALKSQLTFNDYKKCITQFEGKNVSYSKIATDRKHGVFTTYCVKKGLSCYDDKRFILDDNISTLAYGHYKIKQMNAVVDSDDDGDDCEMIDEGEENLQDLIALLDDV</sequence>